<gene>
    <name evidence="1" type="ORF">RW1_011_01770</name>
</gene>
<sequence>MGPGEVLAHSTREECSYCESDRVGTAVDPGAMAWGGFEVDKRRTQCADCGAGREALHNPRNEK</sequence>
<protein>
    <submittedName>
        <fullName evidence="1">Uncharacterized protein</fullName>
    </submittedName>
</protein>
<dbReference type="AlphaFoldDB" id="X0PND9"/>
<proteinExistence type="predicted"/>
<organism evidence="1 2">
    <name type="scientific">Rhodococcus wratislaviensis NBRC 100605</name>
    <dbReference type="NCBI Taxonomy" id="1219028"/>
    <lineage>
        <taxon>Bacteria</taxon>
        <taxon>Bacillati</taxon>
        <taxon>Actinomycetota</taxon>
        <taxon>Actinomycetes</taxon>
        <taxon>Mycobacteriales</taxon>
        <taxon>Nocardiaceae</taxon>
        <taxon>Rhodococcus</taxon>
    </lineage>
</organism>
<evidence type="ECO:0000313" key="2">
    <source>
        <dbReference type="Proteomes" id="UP000019491"/>
    </source>
</evidence>
<evidence type="ECO:0000313" key="1">
    <source>
        <dbReference type="EMBL" id="GAF44149.1"/>
    </source>
</evidence>
<dbReference type="Proteomes" id="UP000019491">
    <property type="component" value="Unassembled WGS sequence"/>
</dbReference>
<comment type="caution">
    <text evidence="1">The sequence shown here is derived from an EMBL/GenBank/DDBJ whole genome shotgun (WGS) entry which is preliminary data.</text>
</comment>
<dbReference type="EMBL" id="BAWF01000011">
    <property type="protein sequence ID" value="GAF44149.1"/>
    <property type="molecule type" value="Genomic_DNA"/>
</dbReference>
<name>X0PND9_RHOWR</name>
<accession>X0PND9</accession>
<keyword evidence="2" id="KW-1185">Reference proteome</keyword>
<reference evidence="1 2" key="1">
    <citation type="submission" date="2014-02" db="EMBL/GenBank/DDBJ databases">
        <title>Whole genome shotgun sequence of Rhodococcus wratislaviensis NBRC 100605.</title>
        <authorList>
            <person name="Hosoyama A."/>
            <person name="Tsuchikane K."/>
            <person name="Yoshida I."/>
            <person name="Ohji S."/>
            <person name="Ichikawa N."/>
            <person name="Yamazoe A."/>
            <person name="Fujita N."/>
        </authorList>
    </citation>
    <scope>NUCLEOTIDE SEQUENCE [LARGE SCALE GENOMIC DNA]</scope>
    <source>
        <strain evidence="1 2">NBRC 100605</strain>
    </source>
</reference>